<dbReference type="OrthoDB" id="1447802at2"/>
<feature type="transmembrane region" description="Helical" evidence="1">
    <location>
        <begin position="7"/>
        <end position="28"/>
    </location>
</feature>
<evidence type="ECO:0000313" key="3">
    <source>
        <dbReference type="Proteomes" id="UP000240357"/>
    </source>
</evidence>
<gene>
    <name evidence="2" type="ORF">AHMF7605_20155</name>
</gene>
<organism evidence="2 3">
    <name type="scientific">Adhaeribacter arboris</name>
    <dbReference type="NCBI Taxonomy" id="2072846"/>
    <lineage>
        <taxon>Bacteria</taxon>
        <taxon>Pseudomonadati</taxon>
        <taxon>Bacteroidota</taxon>
        <taxon>Cytophagia</taxon>
        <taxon>Cytophagales</taxon>
        <taxon>Hymenobacteraceae</taxon>
        <taxon>Adhaeribacter</taxon>
    </lineage>
</organism>
<feature type="transmembrane region" description="Helical" evidence="1">
    <location>
        <begin position="40"/>
        <end position="59"/>
    </location>
</feature>
<keyword evidence="1" id="KW-1133">Transmembrane helix</keyword>
<feature type="transmembrane region" description="Helical" evidence="1">
    <location>
        <begin position="97"/>
        <end position="114"/>
    </location>
</feature>
<proteinExistence type="predicted"/>
<feature type="transmembrane region" description="Helical" evidence="1">
    <location>
        <begin position="71"/>
        <end position="91"/>
    </location>
</feature>
<evidence type="ECO:0000256" key="1">
    <source>
        <dbReference type="SAM" id="Phobius"/>
    </source>
</evidence>
<sequence length="126" mass="15040">MQILRNPVFIIAAVTFWITYTLEYFNIFTLPFVHHYLDDLLAMPVILTLVVAVQRQWVYRTPRYILSKFQVMFAVVYVSFWFEVILPAFSVKYTRDAWDIIAYSLGALIFYRFINQRQSLPSRSQP</sequence>
<keyword evidence="3" id="KW-1185">Reference proteome</keyword>
<evidence type="ECO:0000313" key="2">
    <source>
        <dbReference type="EMBL" id="PSR55654.1"/>
    </source>
</evidence>
<name>A0A2T2YJG7_9BACT</name>
<dbReference type="EMBL" id="PYFT01000001">
    <property type="protein sequence ID" value="PSR55654.1"/>
    <property type="molecule type" value="Genomic_DNA"/>
</dbReference>
<comment type="caution">
    <text evidence="2">The sequence shown here is derived from an EMBL/GenBank/DDBJ whole genome shotgun (WGS) entry which is preliminary data.</text>
</comment>
<keyword evidence="1" id="KW-0472">Membrane</keyword>
<dbReference type="Proteomes" id="UP000240357">
    <property type="component" value="Unassembled WGS sequence"/>
</dbReference>
<dbReference type="RefSeq" id="WP_106931834.1">
    <property type="nucleotide sequence ID" value="NZ_PYFT01000001.1"/>
</dbReference>
<accession>A0A2T2YJG7</accession>
<keyword evidence="1" id="KW-0812">Transmembrane</keyword>
<dbReference type="AlphaFoldDB" id="A0A2T2YJG7"/>
<reference evidence="2 3" key="1">
    <citation type="submission" date="2018-03" db="EMBL/GenBank/DDBJ databases">
        <title>Adhaeribacter sp. HMF7605 Genome sequencing and assembly.</title>
        <authorList>
            <person name="Kang H."/>
            <person name="Kang J."/>
            <person name="Cha I."/>
            <person name="Kim H."/>
            <person name="Joh K."/>
        </authorList>
    </citation>
    <scope>NUCLEOTIDE SEQUENCE [LARGE SCALE GENOMIC DNA]</scope>
    <source>
        <strain evidence="2 3">HMF7605</strain>
    </source>
</reference>
<protein>
    <submittedName>
        <fullName evidence="2">Magnesium citrate secondary transporter</fullName>
    </submittedName>
</protein>